<evidence type="ECO:0000313" key="10">
    <source>
        <dbReference type="EMBL" id="KKY15126.1"/>
    </source>
</evidence>
<dbReference type="InterPro" id="IPR016163">
    <property type="entry name" value="Ald_DH_C"/>
</dbReference>
<evidence type="ECO:0000256" key="4">
    <source>
        <dbReference type="ARBA" id="ARBA00023027"/>
    </source>
</evidence>
<dbReference type="PIRSF" id="PIRSF036492">
    <property type="entry name" value="ALDH"/>
    <property type="match status" value="1"/>
</dbReference>
<sequence>MSKLPELQYTPVEAIPATVNLLRTTFSTQKTRNVEYRLKQLRKLYWGLKDNEQLILEACKSDLNKSSFETYLAEYGWALNDIVFVQNSLPQWVKDEKAPDIPLVNKLLAPHIRKEPLGTVLVIGAYNFPIQLSLGPVIGAIAAGCTVVLKPSENAPAAAAVLEEVFRESLDSTAYTVVQGGVAETTALLDQKWDKIFYTGGIGVGTIIAKKAAETLTPVTLELGGKNPAIVTKNADPRLAARRLLWAKLHNAGQVCVSQNYIMVDQEVLPALLAELRTAYDEFFPQGARKSPDYSHIVNERQFKRLRKMLDESSGKILMGGTMDESDLFFEPTVVQVESQNDALIAEESFGPLIPVLPVKDLDEAIKIANEVHDTPLGIYPFGTKKETERVLNETRSGGASVNDGFFHASIPTLAFGGVGTSGQGAYRGRASFDSFTHRRSVTTTPGWMESLLAVRYPPYTAAKQKQYKQMSELKPNFDRNGNAKTNWLLAIVGLGAKGKGSGLVRWLLVLLVAVGAKQYRERTLL</sequence>
<feature type="active site" evidence="6">
    <location>
        <position position="256"/>
    </location>
</feature>
<evidence type="ECO:0000256" key="6">
    <source>
        <dbReference type="PIRSR" id="PIRSR036492-1"/>
    </source>
</evidence>
<dbReference type="FunFam" id="3.40.309.10:FF:000025">
    <property type="entry name" value="Aldehyde dehydrogenase"/>
    <property type="match status" value="1"/>
</dbReference>
<reference evidence="10 11" key="2">
    <citation type="submission" date="2015-05" db="EMBL/GenBank/DDBJ databases">
        <title>Distinctive expansion of gene families associated with plant cell wall degradation and secondary metabolism in the genomes of grapevine trunk pathogens.</title>
        <authorList>
            <person name="Lawrence D.P."/>
            <person name="Travadon R."/>
            <person name="Rolshausen P.E."/>
            <person name="Baumgartner K."/>
        </authorList>
    </citation>
    <scope>NUCLEOTIDE SEQUENCE [LARGE SCALE GENOMIC DNA]</scope>
    <source>
        <strain evidence="10">DS831</strain>
    </source>
</reference>
<feature type="domain" description="Aldehyde dehydrogenase" evidence="9">
    <location>
        <begin position="14"/>
        <end position="442"/>
    </location>
</feature>
<dbReference type="Proteomes" id="UP000034182">
    <property type="component" value="Unassembled WGS sequence"/>
</dbReference>
<evidence type="ECO:0000256" key="2">
    <source>
        <dbReference type="ARBA" id="ARBA00022746"/>
    </source>
</evidence>
<dbReference type="GO" id="GO:0004029">
    <property type="term" value="F:aldehyde dehydrogenase (NAD+) activity"/>
    <property type="evidence" value="ECO:0007669"/>
    <property type="project" value="TreeGrafter"/>
</dbReference>
<dbReference type="PROSITE" id="PS00687">
    <property type="entry name" value="ALDEHYDE_DEHYDR_GLU"/>
    <property type="match status" value="1"/>
</dbReference>
<dbReference type="CDD" id="cd07135">
    <property type="entry name" value="ALDH_F14-YMR110C"/>
    <property type="match status" value="1"/>
</dbReference>
<dbReference type="AlphaFoldDB" id="A0A0G2DYB6"/>
<keyword evidence="3 5" id="KW-0560">Oxidoreductase</keyword>
<evidence type="ECO:0000256" key="8">
    <source>
        <dbReference type="RuleBase" id="RU003345"/>
    </source>
</evidence>
<keyword evidence="4" id="KW-0520">NAD</keyword>
<evidence type="ECO:0000256" key="5">
    <source>
        <dbReference type="PIRNR" id="PIRNR036492"/>
    </source>
</evidence>
<dbReference type="InterPro" id="IPR029510">
    <property type="entry name" value="Ald_DH_CS_GLU"/>
</dbReference>
<protein>
    <recommendedName>
        <fullName evidence="5">Aldehyde dehydrogenase</fullName>
    </recommendedName>
</protein>
<dbReference type="EMBL" id="LAQI01000202">
    <property type="protein sequence ID" value="KKY15126.1"/>
    <property type="molecule type" value="Genomic_DNA"/>
</dbReference>
<evidence type="ECO:0000313" key="11">
    <source>
        <dbReference type="Proteomes" id="UP000034182"/>
    </source>
</evidence>
<dbReference type="FunFam" id="3.40.605.10:FF:000004">
    <property type="entry name" value="Aldehyde dehydrogenase"/>
    <property type="match status" value="1"/>
</dbReference>
<keyword evidence="2" id="KW-0125">Carotenoid biosynthesis</keyword>
<dbReference type="InterPro" id="IPR012394">
    <property type="entry name" value="Aldehyde_DH_NAD(P)"/>
</dbReference>
<evidence type="ECO:0000256" key="3">
    <source>
        <dbReference type="ARBA" id="ARBA00023002"/>
    </source>
</evidence>
<dbReference type="InterPro" id="IPR015590">
    <property type="entry name" value="Aldehyde_DH_dom"/>
</dbReference>
<dbReference type="Gene3D" id="3.40.605.10">
    <property type="entry name" value="Aldehyde Dehydrogenase, Chain A, domain 1"/>
    <property type="match status" value="1"/>
</dbReference>
<reference evidence="10 11" key="1">
    <citation type="submission" date="2015-03" db="EMBL/GenBank/DDBJ databases">
        <authorList>
            <person name="Morales-Cruz A."/>
            <person name="Amrine K.C."/>
            <person name="Cantu D."/>
        </authorList>
    </citation>
    <scope>NUCLEOTIDE SEQUENCE [LARGE SCALE GENOMIC DNA]</scope>
    <source>
        <strain evidence="10">DS831</strain>
    </source>
</reference>
<evidence type="ECO:0000259" key="9">
    <source>
        <dbReference type="Pfam" id="PF00171"/>
    </source>
</evidence>
<dbReference type="GO" id="GO:0006081">
    <property type="term" value="P:aldehyde metabolic process"/>
    <property type="evidence" value="ECO:0007669"/>
    <property type="project" value="InterPro"/>
</dbReference>
<accession>A0A0G2DYB6</accession>
<dbReference type="PANTHER" id="PTHR43570:SF11">
    <property type="entry name" value="ALDEHYDE DEHYDROGENASE"/>
    <property type="match status" value="1"/>
</dbReference>
<evidence type="ECO:0000256" key="1">
    <source>
        <dbReference type="ARBA" id="ARBA00009986"/>
    </source>
</evidence>
<dbReference type="SUPFAM" id="SSF53720">
    <property type="entry name" value="ALDH-like"/>
    <property type="match status" value="1"/>
</dbReference>
<feature type="active site" evidence="6 7">
    <location>
        <position position="222"/>
    </location>
</feature>
<proteinExistence type="inferred from homology"/>
<organism evidence="10 11">
    <name type="scientific">Diplodia seriata</name>
    <dbReference type="NCBI Taxonomy" id="420778"/>
    <lineage>
        <taxon>Eukaryota</taxon>
        <taxon>Fungi</taxon>
        <taxon>Dikarya</taxon>
        <taxon>Ascomycota</taxon>
        <taxon>Pezizomycotina</taxon>
        <taxon>Dothideomycetes</taxon>
        <taxon>Dothideomycetes incertae sedis</taxon>
        <taxon>Botryosphaeriales</taxon>
        <taxon>Botryosphaeriaceae</taxon>
        <taxon>Diplodia</taxon>
    </lineage>
</organism>
<dbReference type="InterPro" id="IPR016162">
    <property type="entry name" value="Ald_DH_N"/>
</dbReference>
<comment type="similarity">
    <text evidence="1 5 8">Belongs to the aldehyde dehydrogenase family.</text>
</comment>
<comment type="caution">
    <text evidence="10">The sequence shown here is derived from an EMBL/GenBank/DDBJ whole genome shotgun (WGS) entry which is preliminary data.</text>
</comment>
<dbReference type="Pfam" id="PF00171">
    <property type="entry name" value="Aldedh"/>
    <property type="match status" value="1"/>
</dbReference>
<dbReference type="InterPro" id="IPR016161">
    <property type="entry name" value="Ald_DH/histidinol_DH"/>
</dbReference>
<dbReference type="GO" id="GO:0016117">
    <property type="term" value="P:carotenoid biosynthetic process"/>
    <property type="evidence" value="ECO:0007669"/>
    <property type="project" value="UniProtKB-KW"/>
</dbReference>
<dbReference type="Gene3D" id="3.40.309.10">
    <property type="entry name" value="Aldehyde Dehydrogenase, Chain A, domain 2"/>
    <property type="match status" value="1"/>
</dbReference>
<evidence type="ECO:0000256" key="7">
    <source>
        <dbReference type="PROSITE-ProRule" id="PRU10007"/>
    </source>
</evidence>
<gene>
    <name evidence="10" type="ORF">UCDDS831_g07852</name>
</gene>
<dbReference type="GO" id="GO:0005737">
    <property type="term" value="C:cytoplasm"/>
    <property type="evidence" value="ECO:0007669"/>
    <property type="project" value="TreeGrafter"/>
</dbReference>
<name>A0A0G2DYB6_9PEZI</name>
<dbReference type="PANTHER" id="PTHR43570">
    <property type="entry name" value="ALDEHYDE DEHYDROGENASE"/>
    <property type="match status" value="1"/>
</dbReference>